<evidence type="ECO:0000256" key="1">
    <source>
        <dbReference type="SAM" id="Phobius"/>
    </source>
</evidence>
<keyword evidence="1" id="KW-0472">Membrane</keyword>
<reference evidence="2 3" key="2">
    <citation type="journal article" date="2012" name="J. Bacteriol.">
        <title>Genome Sequence of Edwardsiella ictaluri 93-146, a Strain Associated with a Natural Channel Catfish Outbreak of Enteric Septicemia of Catfish.</title>
        <authorList>
            <person name="Williams M.L."/>
            <person name="Gillaspy A.F."/>
            <person name="Dyer D.W."/>
            <person name="Thune R.L."/>
            <person name="Waldbieser G.C."/>
            <person name="Schuster S.C."/>
            <person name="Gipson J."/>
            <person name="Zaitshik J."/>
            <person name="Landry C."/>
            <person name="Banes M.M."/>
            <person name="Lawrence M.L."/>
        </authorList>
    </citation>
    <scope>NUCLEOTIDE SEQUENCE [LARGE SCALE GENOMIC DNA]</scope>
    <source>
        <strain evidence="2 3">93-146</strain>
    </source>
</reference>
<feature type="transmembrane region" description="Helical" evidence="1">
    <location>
        <begin position="18"/>
        <end position="41"/>
    </location>
</feature>
<dbReference type="KEGG" id="eic:NT01EI_3917"/>
<keyword evidence="1" id="KW-1133">Transmembrane helix</keyword>
<evidence type="ECO:0000313" key="3">
    <source>
        <dbReference type="Proteomes" id="UP000001485"/>
    </source>
</evidence>
<dbReference type="Proteomes" id="UP000001485">
    <property type="component" value="Chromosome"/>
</dbReference>
<name>C5BF45_EDWI9</name>
<gene>
    <name evidence="2" type="ordered locus">NT01EI_3917</name>
</gene>
<sequence>MPIITWIVVNITNDSNMYLLYIVIFNISSDAIYLMTLRFLLAVAQMTAALPTEPAAYRAAYALATELS</sequence>
<reference evidence="3" key="1">
    <citation type="submission" date="2009-03" db="EMBL/GenBank/DDBJ databases">
        <title>Complete genome sequence of Edwardsiella ictaluri 93-146.</title>
        <authorList>
            <person name="Williams M.L."/>
            <person name="Gillaspy A.F."/>
            <person name="Dyer D.W."/>
            <person name="Thune R.L."/>
            <person name="Waldbieser G.C."/>
            <person name="Schuster S.C."/>
            <person name="Gipson J."/>
            <person name="Zaitshik J."/>
            <person name="Landry C."/>
            <person name="Lawrence M.L."/>
        </authorList>
    </citation>
    <scope>NUCLEOTIDE SEQUENCE [LARGE SCALE GENOMIC DNA]</scope>
    <source>
        <strain evidence="3">93-146</strain>
    </source>
</reference>
<accession>C5BF45</accession>
<keyword evidence="1" id="KW-0812">Transmembrane</keyword>
<dbReference type="EMBL" id="CP001600">
    <property type="protein sequence ID" value="ACR71028.1"/>
    <property type="molecule type" value="Genomic_DNA"/>
</dbReference>
<proteinExistence type="predicted"/>
<dbReference type="AlphaFoldDB" id="C5BF45"/>
<organism evidence="2 3">
    <name type="scientific">Edwardsiella ictaluri (strain 93-146)</name>
    <dbReference type="NCBI Taxonomy" id="634503"/>
    <lineage>
        <taxon>Bacteria</taxon>
        <taxon>Pseudomonadati</taxon>
        <taxon>Pseudomonadota</taxon>
        <taxon>Gammaproteobacteria</taxon>
        <taxon>Enterobacterales</taxon>
        <taxon>Hafniaceae</taxon>
        <taxon>Edwardsiella</taxon>
    </lineage>
</organism>
<protein>
    <submittedName>
        <fullName evidence="2">Uncharacterized protein</fullName>
    </submittedName>
</protein>
<evidence type="ECO:0000313" key="2">
    <source>
        <dbReference type="EMBL" id="ACR71028.1"/>
    </source>
</evidence>
<dbReference type="HOGENOM" id="CLU_2787212_0_0_6"/>